<evidence type="ECO:0000259" key="13">
    <source>
        <dbReference type="Pfam" id="PF03950"/>
    </source>
</evidence>
<keyword evidence="18" id="KW-1185">Reference proteome</keyword>
<reference evidence="17 18" key="1">
    <citation type="journal article" date="2015" name="Genome Biol. Evol.">
        <title>Phylogenomic analyses indicate that early fungi evolved digesting cell walls of algal ancestors of land plants.</title>
        <authorList>
            <person name="Chang Y."/>
            <person name="Wang S."/>
            <person name="Sekimoto S."/>
            <person name="Aerts A.L."/>
            <person name="Choi C."/>
            <person name="Clum A."/>
            <person name="LaButti K.M."/>
            <person name="Lindquist E.A."/>
            <person name="Yee Ngan C."/>
            <person name="Ohm R.A."/>
            <person name="Salamov A.A."/>
            <person name="Grigoriev I.V."/>
            <person name="Spatafora J.W."/>
            <person name="Berbee M.L."/>
        </authorList>
    </citation>
    <scope>NUCLEOTIDE SEQUENCE [LARGE SCALE GENOMIC DNA]</scope>
    <source>
        <strain evidence="17 18">JEL478</strain>
    </source>
</reference>
<evidence type="ECO:0000256" key="11">
    <source>
        <dbReference type="SAM" id="MobiDB-lite"/>
    </source>
</evidence>
<dbReference type="InterPro" id="IPR020059">
    <property type="entry name" value="Glu/Gln-tRNA-synth_Ib_codon-bd"/>
</dbReference>
<dbReference type="InterPro" id="IPR000924">
    <property type="entry name" value="Glu/Gln-tRNA-synth"/>
</dbReference>
<dbReference type="AlphaFoldDB" id="A0A139ASI2"/>
<dbReference type="Gene3D" id="3.40.50.620">
    <property type="entry name" value="HUPs"/>
    <property type="match status" value="1"/>
</dbReference>
<evidence type="ECO:0000256" key="6">
    <source>
        <dbReference type="ARBA" id="ARBA00022917"/>
    </source>
</evidence>
<dbReference type="InterPro" id="IPR011035">
    <property type="entry name" value="Ribosomal_bL25/Gln-tRNA_synth"/>
</dbReference>
<keyword evidence="7 10" id="KW-0030">Aminoacyl-tRNA synthetase</keyword>
<dbReference type="FunFam" id="1.10.8.1290:FF:000002">
    <property type="entry name" value="Glutamine--tRNA ligase cytoplasmic"/>
    <property type="match status" value="1"/>
</dbReference>
<dbReference type="Pfam" id="PF04558">
    <property type="entry name" value="tRNA_synt_1c_R1"/>
    <property type="match status" value="1"/>
</dbReference>
<feature type="domain" description="Glutamyl/glutaminyl-tRNA synthetase class Ib anti-codon binding" evidence="13">
    <location>
        <begin position="577"/>
        <end position="678"/>
    </location>
</feature>
<dbReference type="NCBIfam" id="TIGR00440">
    <property type="entry name" value="glnS"/>
    <property type="match status" value="1"/>
</dbReference>
<evidence type="ECO:0000259" key="15">
    <source>
        <dbReference type="Pfam" id="PF04558"/>
    </source>
</evidence>
<dbReference type="FunFam" id="2.40.240.10:FF:000007">
    <property type="entry name" value="Glutamine--tRNA ligase"/>
    <property type="match status" value="1"/>
</dbReference>
<keyword evidence="6 10" id="KW-0648">Protein biosynthesis</keyword>
<dbReference type="Pfam" id="PF04557">
    <property type="entry name" value="tRNA_synt_1c_R2"/>
    <property type="match status" value="1"/>
</dbReference>
<comment type="catalytic activity">
    <reaction evidence="9">
        <text>tRNA(Gln) + L-glutamine + ATP = L-glutaminyl-tRNA(Gln) + AMP + diphosphate</text>
        <dbReference type="Rhea" id="RHEA:20121"/>
        <dbReference type="Rhea" id="RHEA-COMP:9662"/>
        <dbReference type="Rhea" id="RHEA-COMP:9681"/>
        <dbReference type="ChEBI" id="CHEBI:30616"/>
        <dbReference type="ChEBI" id="CHEBI:33019"/>
        <dbReference type="ChEBI" id="CHEBI:58359"/>
        <dbReference type="ChEBI" id="CHEBI:78442"/>
        <dbReference type="ChEBI" id="CHEBI:78521"/>
        <dbReference type="ChEBI" id="CHEBI:456215"/>
        <dbReference type="EC" id="6.1.1.18"/>
    </reaction>
</comment>
<feature type="region of interest" description="Disordered" evidence="11">
    <location>
        <begin position="172"/>
        <end position="219"/>
    </location>
</feature>
<dbReference type="STRING" id="1344416.A0A139ASI2"/>
<dbReference type="Pfam" id="PF00749">
    <property type="entry name" value="tRNA-synt_1c"/>
    <property type="match status" value="1"/>
</dbReference>
<dbReference type="InterPro" id="IPR007638">
    <property type="entry name" value="Gln-tRNA-synth_Ib_RNA-bd_2"/>
</dbReference>
<dbReference type="PANTHER" id="PTHR43097:SF4">
    <property type="entry name" value="GLUTAMINE--TRNA LIGASE"/>
    <property type="match status" value="1"/>
</dbReference>
<dbReference type="SUPFAM" id="SSF50715">
    <property type="entry name" value="Ribosomal protein L25-like"/>
    <property type="match status" value="1"/>
</dbReference>
<name>A0A139ASI2_GONPJ</name>
<evidence type="ECO:0000313" key="18">
    <source>
        <dbReference type="Proteomes" id="UP000070544"/>
    </source>
</evidence>
<proteinExistence type="inferred from homology"/>
<dbReference type="GO" id="GO:0004819">
    <property type="term" value="F:glutamine-tRNA ligase activity"/>
    <property type="evidence" value="ECO:0007669"/>
    <property type="project" value="UniProtKB-EC"/>
</dbReference>
<dbReference type="GO" id="GO:0005739">
    <property type="term" value="C:mitochondrion"/>
    <property type="evidence" value="ECO:0007669"/>
    <property type="project" value="EnsemblFungi"/>
</dbReference>
<dbReference type="EMBL" id="KQ965737">
    <property type="protein sequence ID" value="KXS19659.1"/>
    <property type="molecule type" value="Genomic_DNA"/>
</dbReference>
<evidence type="ECO:0000259" key="12">
    <source>
        <dbReference type="Pfam" id="PF00749"/>
    </source>
</evidence>
<dbReference type="Gene3D" id="2.40.240.10">
    <property type="entry name" value="Ribosomal Protein L25, Chain P"/>
    <property type="match status" value="2"/>
</dbReference>
<keyword evidence="4 10" id="KW-0547">Nucleotide-binding</keyword>
<dbReference type="FunFam" id="3.40.50.620:FF:000037">
    <property type="entry name" value="Glutamine--tRNA ligase cytoplasmic"/>
    <property type="match status" value="1"/>
</dbReference>
<dbReference type="EC" id="6.1.1.18" evidence="2"/>
<dbReference type="PANTHER" id="PTHR43097">
    <property type="entry name" value="GLUTAMINE-TRNA LIGASE"/>
    <property type="match status" value="1"/>
</dbReference>
<dbReference type="FunFam" id="1.10.10.2420:FF:000001">
    <property type="entry name" value="Glutamine--tRNA ligase cytoplasmic"/>
    <property type="match status" value="1"/>
</dbReference>
<dbReference type="Gene3D" id="1.10.8.1290">
    <property type="entry name" value="Glutaminyl-tRNA synthetase, non-specific RNA binding region part 1, domain 1"/>
    <property type="match status" value="1"/>
</dbReference>
<feature type="domain" description="Glutamyl/glutaminyl-tRNA synthetase class Ib catalytic" evidence="12">
    <location>
        <begin position="265"/>
        <end position="574"/>
    </location>
</feature>
<dbReference type="Gene3D" id="1.10.10.2420">
    <property type="match status" value="1"/>
</dbReference>
<dbReference type="CDD" id="cd00807">
    <property type="entry name" value="GlnRS_core"/>
    <property type="match status" value="1"/>
</dbReference>
<dbReference type="OrthoDB" id="10250478at2759"/>
<dbReference type="OMA" id="TWCIYPM"/>
<dbReference type="GO" id="GO:0005829">
    <property type="term" value="C:cytosol"/>
    <property type="evidence" value="ECO:0007669"/>
    <property type="project" value="EnsemblFungi"/>
</dbReference>
<evidence type="ECO:0000256" key="4">
    <source>
        <dbReference type="ARBA" id="ARBA00022741"/>
    </source>
</evidence>
<dbReference type="GO" id="GO:0005524">
    <property type="term" value="F:ATP binding"/>
    <property type="evidence" value="ECO:0007669"/>
    <property type="project" value="UniProtKB-KW"/>
</dbReference>
<evidence type="ECO:0000256" key="5">
    <source>
        <dbReference type="ARBA" id="ARBA00022840"/>
    </source>
</evidence>
<evidence type="ECO:0000256" key="9">
    <source>
        <dbReference type="ARBA" id="ARBA00048270"/>
    </source>
</evidence>
<feature type="compositionally biased region" description="Basic and acidic residues" evidence="11">
    <location>
        <begin position="172"/>
        <end position="186"/>
    </location>
</feature>
<evidence type="ECO:0000256" key="7">
    <source>
        <dbReference type="ARBA" id="ARBA00023146"/>
    </source>
</evidence>
<feature type="domain" description="Glutaminyl-tRNA synthetase class Ib non-specific RNA-binding" evidence="15">
    <location>
        <begin position="4"/>
        <end position="159"/>
    </location>
</feature>
<dbReference type="Proteomes" id="UP000070544">
    <property type="component" value="Unassembled WGS sequence"/>
</dbReference>
<dbReference type="InterPro" id="IPR014729">
    <property type="entry name" value="Rossmann-like_a/b/a_fold"/>
</dbReference>
<feature type="compositionally biased region" description="Low complexity" evidence="11">
    <location>
        <begin position="195"/>
        <end position="211"/>
    </location>
</feature>
<evidence type="ECO:0000256" key="1">
    <source>
        <dbReference type="ARBA" id="ARBA00005594"/>
    </source>
</evidence>
<keyword evidence="5 10" id="KW-0067">ATP-binding</keyword>
<organism evidence="17 18">
    <name type="scientific">Gonapodya prolifera (strain JEL478)</name>
    <name type="common">Monoblepharis prolifera</name>
    <dbReference type="NCBI Taxonomy" id="1344416"/>
    <lineage>
        <taxon>Eukaryota</taxon>
        <taxon>Fungi</taxon>
        <taxon>Fungi incertae sedis</taxon>
        <taxon>Chytridiomycota</taxon>
        <taxon>Chytridiomycota incertae sedis</taxon>
        <taxon>Monoblepharidomycetes</taxon>
        <taxon>Monoblepharidales</taxon>
        <taxon>Gonapodyaceae</taxon>
        <taxon>Gonapodya</taxon>
    </lineage>
</organism>
<sequence>MATELASLFVKIGLTEPKAKETASNKKIGPALKDLITLVGFEDGAEKSKGVLLYTLASTVTPEAQKHIAYIARAIADGRIASTDQLAAAVKFADRTEDPTIDDIAFNKECGVGVEVSPTEITAAVAALLSERAAVLASERYRSIPGLLKEARERLRWANAKLVKDELDRQVAEAVGPKDERDDPKLNKKKEAKPAKTPAPTSSTSAAASSADGTPTEPRKKTIAEAAKSMDYVLEGELSRLHKPGGNKQIKPELMKEHLKATGGKVLTRFPPEPNGFLHIGHAKAMNVNFGYAEAHGGHCYLRYDDTNPEAEEPRYFDAILEMVTWLGFRPWKITYASEHFQRLYDLAVELIKKDKAFVCHCTGEDMHRMRGGESGGERTECPHRNRPIAESVREFERMKEGRYGEGEATLRMKMDMQSGNPQFWDLVAYRVMYTRHVRTGDAWCIYPTYDYVHCLCDSFENITHSLCTLEFRNSRESYYWLVDALEIYKPVQFEYARLNLTNMVMSKRKLKELVERGHVSGWDDPRMYTLMALRRRGFTPTAINAFVRDLGVTTVQSTVDMSRLDNYVREHLNDIAPRLMVVLEPLRVVLTNVPDDYLEEITVPNKPRDDTMGHHMVPFTRFVYIESADFREKDDPNYLRLAPGKTIGLLNVPFTITAVSYTKDEETGRVTEVQAIYGNNPKAPKKAKTYIHWVADSPKHSSPVNVEVRAYANLFLHSNPDNKEEVPGGYLSDINPDSLKVYPDAFAEVGVRTAKVGDKFQFLRTGYYCVDYDSKVEEAKFVFNRTVSLKEDAKKDT</sequence>
<evidence type="ECO:0000259" key="14">
    <source>
        <dbReference type="Pfam" id="PF04557"/>
    </source>
</evidence>
<evidence type="ECO:0000256" key="3">
    <source>
        <dbReference type="ARBA" id="ARBA00022598"/>
    </source>
</evidence>
<dbReference type="InterPro" id="IPR020056">
    <property type="entry name" value="Rbsml_bL25/Gln-tRNA_synth_N"/>
</dbReference>
<dbReference type="GO" id="GO:1990825">
    <property type="term" value="F:sequence-specific mRNA binding"/>
    <property type="evidence" value="ECO:0007669"/>
    <property type="project" value="EnsemblFungi"/>
</dbReference>
<dbReference type="InterPro" id="IPR007639">
    <property type="entry name" value="Gln-tRNA-synth_Ib_RNA-bd_N"/>
</dbReference>
<evidence type="ECO:0000313" key="17">
    <source>
        <dbReference type="EMBL" id="KXS19659.1"/>
    </source>
</evidence>
<dbReference type="PROSITE" id="PS00178">
    <property type="entry name" value="AA_TRNA_LIGASE_I"/>
    <property type="match status" value="1"/>
</dbReference>
<dbReference type="InterPro" id="IPR001412">
    <property type="entry name" value="aa-tRNA-synth_I_CS"/>
</dbReference>
<dbReference type="SUPFAM" id="SSF52374">
    <property type="entry name" value="Nucleotidylyl transferase"/>
    <property type="match status" value="1"/>
</dbReference>
<feature type="domain" description="Glutaminyl-tRNA synthetase class Ib non-specific RNA-binding" evidence="14">
    <location>
        <begin position="163"/>
        <end position="258"/>
    </location>
</feature>
<dbReference type="InterPro" id="IPR042558">
    <property type="entry name" value="Gln-tRNA-synth_Ib_RNA-bd_N_1"/>
</dbReference>
<accession>A0A139ASI2</accession>
<dbReference type="InterPro" id="IPR042559">
    <property type="entry name" value="Gln-tRNA-synth_Ib_RNA-bd_N_2"/>
</dbReference>
<dbReference type="InterPro" id="IPR050132">
    <property type="entry name" value="Gln/Glu-tRNA_Ligase"/>
</dbReference>
<dbReference type="InterPro" id="IPR049437">
    <property type="entry name" value="tRNA-synt_1c_C2"/>
</dbReference>
<dbReference type="Pfam" id="PF20974">
    <property type="entry name" value="tRNA-synt_1c_C2"/>
    <property type="match status" value="1"/>
</dbReference>
<dbReference type="InterPro" id="IPR004514">
    <property type="entry name" value="Gln-tRNA-synth"/>
</dbReference>
<gene>
    <name evidence="17" type="ORF">M427DRAFT_28609</name>
</gene>
<evidence type="ECO:0000256" key="8">
    <source>
        <dbReference type="ARBA" id="ARBA00030466"/>
    </source>
</evidence>
<feature type="domain" description="tRNA synthetases class I (E and Q) anti-codon binding" evidence="16">
    <location>
        <begin position="692"/>
        <end position="772"/>
    </location>
</feature>
<dbReference type="GO" id="GO:0006425">
    <property type="term" value="P:glutaminyl-tRNA aminoacylation"/>
    <property type="evidence" value="ECO:0007669"/>
    <property type="project" value="EnsemblFungi"/>
</dbReference>
<evidence type="ECO:0000256" key="10">
    <source>
        <dbReference type="RuleBase" id="RU363037"/>
    </source>
</evidence>
<evidence type="ECO:0000256" key="2">
    <source>
        <dbReference type="ARBA" id="ARBA00012836"/>
    </source>
</evidence>
<keyword evidence="3 10" id="KW-0436">Ligase</keyword>
<evidence type="ECO:0000259" key="16">
    <source>
        <dbReference type="Pfam" id="PF20974"/>
    </source>
</evidence>
<protein>
    <recommendedName>
        <fullName evidence="2">glutamine--tRNA ligase</fullName>
        <ecNumber evidence="2">6.1.1.18</ecNumber>
    </recommendedName>
    <alternativeName>
        <fullName evidence="8">Glutaminyl-tRNA synthetase</fullName>
    </alternativeName>
</protein>
<dbReference type="Pfam" id="PF03950">
    <property type="entry name" value="tRNA-synt_1c_C"/>
    <property type="match status" value="1"/>
</dbReference>
<dbReference type="InterPro" id="IPR020058">
    <property type="entry name" value="Glu/Gln-tRNA-synth_Ib_cat-dom"/>
</dbReference>
<dbReference type="PRINTS" id="PR00987">
    <property type="entry name" value="TRNASYNTHGLU"/>
</dbReference>
<comment type="similarity">
    <text evidence="1 10">Belongs to the class-I aminoacyl-tRNA synthetase family.</text>
</comment>